<dbReference type="RefSeq" id="WP_132922073.1">
    <property type="nucleotide sequence ID" value="NZ_SJOI01000001.1"/>
</dbReference>
<proteinExistence type="predicted"/>
<comment type="cofactor">
    <cofactor evidence="2">
        <name>Zn(2+)</name>
        <dbReference type="ChEBI" id="CHEBI:29105"/>
    </cofactor>
    <text evidence="2">Binds 2 Zn(2+) ions per subunit. One is catalytic and the other provides a structural contribution.</text>
</comment>
<feature type="active site" description="Proton donor" evidence="1">
    <location>
        <position position="82"/>
    </location>
</feature>
<keyword evidence="4" id="KW-1185">Reference proteome</keyword>
<dbReference type="InterPro" id="IPR000771">
    <property type="entry name" value="FBA_II"/>
</dbReference>
<protein>
    <submittedName>
        <fullName evidence="3">Fructose-bisphosphate aldolase class II</fullName>
    </submittedName>
</protein>
<dbReference type="SUPFAM" id="SSF51569">
    <property type="entry name" value="Aldolase"/>
    <property type="match status" value="1"/>
</dbReference>
<dbReference type="AlphaFoldDB" id="A0A4V2Q2K2"/>
<dbReference type="OrthoDB" id="9803995at2"/>
<dbReference type="Gene3D" id="3.20.20.70">
    <property type="entry name" value="Aldolase class I"/>
    <property type="match status" value="1"/>
</dbReference>
<dbReference type="PANTHER" id="PTHR30304">
    <property type="entry name" value="D-TAGATOSE-1,6-BISPHOSPHATE ALDOLASE"/>
    <property type="match status" value="1"/>
</dbReference>
<dbReference type="GO" id="GO:0016832">
    <property type="term" value="F:aldehyde-lyase activity"/>
    <property type="evidence" value="ECO:0007669"/>
    <property type="project" value="InterPro"/>
</dbReference>
<feature type="binding site" evidence="2">
    <location>
        <position position="178"/>
    </location>
    <ligand>
        <name>Zn(2+)</name>
        <dbReference type="ChEBI" id="CHEBI:29105"/>
        <label>1</label>
        <note>catalytic</note>
    </ligand>
</feature>
<reference evidence="3 4" key="1">
    <citation type="submission" date="2019-02" db="EMBL/GenBank/DDBJ databases">
        <title>Investigation of anaerobic lignin degradation for improved lignocellulosic biofuels.</title>
        <authorList>
            <person name="Deangelis K."/>
        </authorList>
    </citation>
    <scope>NUCLEOTIDE SEQUENCE [LARGE SCALE GENOMIC DNA]</scope>
    <source>
        <strain evidence="3 4">159R</strain>
    </source>
</reference>
<keyword evidence="2" id="KW-0479">Metal-binding</keyword>
<dbReference type="GO" id="GO:0005975">
    <property type="term" value="P:carbohydrate metabolic process"/>
    <property type="evidence" value="ECO:0007669"/>
    <property type="project" value="InterPro"/>
</dbReference>
<feature type="binding site" evidence="2">
    <location>
        <position position="134"/>
    </location>
    <ligand>
        <name>Zn(2+)</name>
        <dbReference type="ChEBI" id="CHEBI:29105"/>
        <label>2</label>
    </ligand>
</feature>
<evidence type="ECO:0000256" key="1">
    <source>
        <dbReference type="PIRSR" id="PIRSR001359-1"/>
    </source>
</evidence>
<dbReference type="InterPro" id="IPR050246">
    <property type="entry name" value="Class_II_FBP_aldolase"/>
</dbReference>
<accession>A0A4V2Q2K2</accession>
<feature type="binding site" evidence="2">
    <location>
        <position position="208"/>
    </location>
    <ligand>
        <name>Zn(2+)</name>
        <dbReference type="ChEBI" id="CHEBI:29105"/>
        <label>1</label>
        <note>catalytic</note>
    </ligand>
</feature>
<dbReference type="GO" id="GO:0008270">
    <property type="term" value="F:zinc ion binding"/>
    <property type="evidence" value="ECO:0007669"/>
    <property type="project" value="InterPro"/>
</dbReference>
<evidence type="ECO:0000313" key="4">
    <source>
        <dbReference type="Proteomes" id="UP000294555"/>
    </source>
</evidence>
<dbReference type="PANTHER" id="PTHR30304:SF0">
    <property type="entry name" value="D-TAGATOSE-1,6-BISPHOSPHATE ALDOLASE SUBUNIT GATY-RELATED"/>
    <property type="match status" value="1"/>
</dbReference>
<dbReference type="CDD" id="cd00947">
    <property type="entry name" value="TBP_aldolase_IIB"/>
    <property type="match status" value="1"/>
</dbReference>
<keyword evidence="2" id="KW-0862">Zinc</keyword>
<feature type="binding site" evidence="2">
    <location>
        <position position="104"/>
    </location>
    <ligand>
        <name>Zn(2+)</name>
        <dbReference type="ChEBI" id="CHEBI:29105"/>
        <label>2</label>
    </ligand>
</feature>
<dbReference type="Pfam" id="PF01116">
    <property type="entry name" value="F_bP_aldolase"/>
    <property type="match status" value="1"/>
</dbReference>
<name>A0A4V2Q2K2_9GAMM</name>
<sequence length="291" mass="32059">MYVSMKKMLHAANKANYAVMAINCFNMETARAVISAAQDLRAPIIIDIVQEHMVKHCDSALIAPLIKMLAERASIEVALNLDHGEEPGLIKRCIIDGFSSVMVDASKYSFDENIKITKGIVDFSRCYSASVEGELGCIGLIKAGQYTSADMCTDPKRAKEFIDKTDIDALAISYGSSHGNYPPGFIPELRFDILEEIKKETAFPLVLHGGSGVGNENIKNSVKLGINKINVGSDFMKANVDSMIKQLDETPDKNYWELMKQTEIESTEVVKHYIVLSGSEGKSGRSNYLFS</sequence>
<dbReference type="Proteomes" id="UP000294555">
    <property type="component" value="Unassembled WGS sequence"/>
</dbReference>
<gene>
    <name evidence="3" type="ORF">EZJ58_1229</name>
</gene>
<organism evidence="3 4">
    <name type="scientific">Sodalis ligni</name>
    <dbReference type="NCBI Taxonomy" id="2697027"/>
    <lineage>
        <taxon>Bacteria</taxon>
        <taxon>Pseudomonadati</taxon>
        <taxon>Pseudomonadota</taxon>
        <taxon>Gammaproteobacteria</taxon>
        <taxon>Enterobacterales</taxon>
        <taxon>Bruguierivoracaceae</taxon>
        <taxon>Sodalis</taxon>
    </lineage>
</organism>
<evidence type="ECO:0000313" key="3">
    <source>
        <dbReference type="EMBL" id="TCL03178.1"/>
    </source>
</evidence>
<dbReference type="EMBL" id="SJOI01000001">
    <property type="protein sequence ID" value="TCL03178.1"/>
    <property type="molecule type" value="Genomic_DNA"/>
</dbReference>
<feature type="binding site" evidence="2">
    <location>
        <position position="83"/>
    </location>
    <ligand>
        <name>Zn(2+)</name>
        <dbReference type="ChEBI" id="CHEBI:29105"/>
        <label>1</label>
        <note>catalytic</note>
    </ligand>
</feature>
<dbReference type="NCBIfam" id="TIGR00167">
    <property type="entry name" value="cbbA"/>
    <property type="match status" value="1"/>
</dbReference>
<comment type="caution">
    <text evidence="3">The sequence shown here is derived from an EMBL/GenBank/DDBJ whole genome shotgun (WGS) entry which is preliminary data.</text>
</comment>
<evidence type="ECO:0000256" key="2">
    <source>
        <dbReference type="PIRSR" id="PIRSR001359-3"/>
    </source>
</evidence>
<dbReference type="InterPro" id="IPR013785">
    <property type="entry name" value="Aldolase_TIM"/>
</dbReference>
<dbReference type="PIRSF" id="PIRSF001359">
    <property type="entry name" value="F_bP_aldolase_II"/>
    <property type="match status" value="1"/>
</dbReference>